<dbReference type="RefSeq" id="WP_407326348.1">
    <property type="nucleotide sequence ID" value="NZ_CP136865.1"/>
</dbReference>
<name>A0ABZ0IAS8_9GAMM</name>
<evidence type="ECO:0000259" key="5">
    <source>
        <dbReference type="Pfam" id="PF07631"/>
    </source>
</evidence>
<feature type="region of interest" description="Disordered" evidence="1">
    <location>
        <begin position="503"/>
        <end position="540"/>
    </location>
</feature>
<evidence type="ECO:0000259" key="2">
    <source>
        <dbReference type="Pfam" id="PF07624"/>
    </source>
</evidence>
<feature type="compositionally biased region" description="Polar residues" evidence="1">
    <location>
        <begin position="530"/>
        <end position="540"/>
    </location>
</feature>
<reference evidence="7 8" key="1">
    <citation type="submission" date="2023-10" db="EMBL/GenBank/DDBJ databases">
        <title>Two novel species belonging to the OM43/NOR5 clade.</title>
        <authorList>
            <person name="Park M."/>
        </authorList>
    </citation>
    <scope>NUCLEOTIDE SEQUENCE [LARGE SCALE GENOMIC DNA]</scope>
    <source>
        <strain evidence="7 8">IMCC45268</strain>
    </source>
</reference>
<dbReference type="InterPro" id="IPR013036">
    <property type="entry name" value="DUF1587"/>
</dbReference>
<organism evidence="7 8">
    <name type="scientific">Congregibacter brevis</name>
    <dbReference type="NCBI Taxonomy" id="3081201"/>
    <lineage>
        <taxon>Bacteria</taxon>
        <taxon>Pseudomonadati</taxon>
        <taxon>Pseudomonadota</taxon>
        <taxon>Gammaproteobacteria</taxon>
        <taxon>Cellvibrionales</taxon>
        <taxon>Halieaceae</taxon>
        <taxon>Congregibacter</taxon>
    </lineage>
</organism>
<dbReference type="InterPro" id="IPR011478">
    <property type="entry name" value="DUF1585"/>
</dbReference>
<protein>
    <submittedName>
        <fullName evidence="7">DUF1592 domain-containing protein</fullName>
    </submittedName>
</protein>
<evidence type="ECO:0000313" key="7">
    <source>
        <dbReference type="EMBL" id="WOJ95644.1"/>
    </source>
</evidence>
<dbReference type="InterPro" id="IPR013039">
    <property type="entry name" value="DUF1588"/>
</dbReference>
<dbReference type="InterPro" id="IPR013043">
    <property type="entry name" value="DUF1595"/>
</dbReference>
<dbReference type="EMBL" id="CP136865">
    <property type="protein sequence ID" value="WOJ95644.1"/>
    <property type="molecule type" value="Genomic_DNA"/>
</dbReference>
<gene>
    <name evidence="7" type="ORF">R0137_10305</name>
</gene>
<feature type="domain" description="DUF1595" evidence="6">
    <location>
        <begin position="91"/>
        <end position="151"/>
    </location>
</feature>
<dbReference type="Pfam" id="PF07637">
    <property type="entry name" value="PSD5"/>
    <property type="match status" value="1"/>
</dbReference>
<evidence type="ECO:0000259" key="4">
    <source>
        <dbReference type="Pfam" id="PF07627"/>
    </source>
</evidence>
<feature type="domain" description="DUF1592" evidence="5">
    <location>
        <begin position="166"/>
        <end position="294"/>
    </location>
</feature>
<feature type="domain" description="DUF1588" evidence="4">
    <location>
        <begin position="311"/>
        <end position="409"/>
    </location>
</feature>
<dbReference type="Proteomes" id="UP001626549">
    <property type="component" value="Chromosome"/>
</dbReference>
<evidence type="ECO:0000313" key="8">
    <source>
        <dbReference type="Proteomes" id="UP001626549"/>
    </source>
</evidence>
<dbReference type="InterPro" id="IPR013042">
    <property type="entry name" value="DUF1592"/>
</dbReference>
<evidence type="ECO:0000259" key="3">
    <source>
        <dbReference type="Pfam" id="PF07626"/>
    </source>
</evidence>
<dbReference type="Pfam" id="PF07627">
    <property type="entry name" value="PSCyt3"/>
    <property type="match status" value="1"/>
</dbReference>
<sequence>MRLLTSAQYSNSISHIFGSDISESIIPPLPPLPRTDGLLASGAAFVGLTSDQVSQIQQAATTIAAQVVDGKHREYLVPCEPEARDKASDQCAETFVKETGRLLFRRPLEETRLADLVTVARRATEKTGDFYEGLALALETLLISPEFLFVIDKAEPDPDNPETMRLDAYSLASRLSFFLWNAAPDAELLDAAQAGDLHTEEGRALAVDRLMASPRLEVGLRAFFDDMLAFDDFESLAKDPIVYPNVTAKTLADAREQTLRTIVDHLLLQDADYRDLFTTRKTYMSMSLAALYGIPTQSGWAPYEFDEEDHRAGLLTHVSFLAANSHAVRSSPTLRGKAMRELLLCQHVPDPPPNVDFSTLEDAGDVATARERLKVHNTNPSCAGCHLITDPMGLALENFDGAGGYRDTENGATLDISGELDGVYFDDIEGLGVAMRNHPKLSACLVNRLYAYGTGGPVSLRYDRDILKQFEERFVSNEHRVPALLRDLSMSNAFSSVRMFQQTRGAETDAEDGSASQASARLLAGRQNPDLVQTQEEANR</sequence>
<evidence type="ECO:0000256" key="1">
    <source>
        <dbReference type="SAM" id="MobiDB-lite"/>
    </source>
</evidence>
<dbReference type="Pfam" id="PF07626">
    <property type="entry name" value="PSD3"/>
    <property type="match status" value="1"/>
</dbReference>
<dbReference type="Pfam" id="PF07631">
    <property type="entry name" value="PSD4"/>
    <property type="match status" value="1"/>
</dbReference>
<dbReference type="Pfam" id="PF07624">
    <property type="entry name" value="PSD2"/>
    <property type="match status" value="1"/>
</dbReference>
<evidence type="ECO:0000259" key="6">
    <source>
        <dbReference type="Pfam" id="PF07637"/>
    </source>
</evidence>
<feature type="domain" description="DUF1587" evidence="3">
    <location>
        <begin position="2"/>
        <end position="68"/>
    </location>
</feature>
<keyword evidence="8" id="KW-1185">Reference proteome</keyword>
<accession>A0ABZ0IAS8</accession>
<proteinExistence type="predicted"/>
<feature type="domain" description="DUF1585" evidence="2">
    <location>
        <begin position="421"/>
        <end position="494"/>
    </location>
</feature>